<dbReference type="Gene3D" id="3.40.50.970">
    <property type="match status" value="2"/>
</dbReference>
<dbReference type="GO" id="GO:0005948">
    <property type="term" value="C:acetolactate synthase complex"/>
    <property type="evidence" value="ECO:0007669"/>
    <property type="project" value="TreeGrafter"/>
</dbReference>
<dbReference type="GO" id="GO:0003984">
    <property type="term" value="F:acetolactate synthase activity"/>
    <property type="evidence" value="ECO:0007669"/>
    <property type="project" value="UniProtKB-EC"/>
</dbReference>
<dbReference type="InterPro" id="IPR045229">
    <property type="entry name" value="TPP_enz"/>
</dbReference>
<dbReference type="GO" id="GO:0009099">
    <property type="term" value="P:L-valine biosynthetic process"/>
    <property type="evidence" value="ECO:0007669"/>
    <property type="project" value="TreeGrafter"/>
</dbReference>
<gene>
    <name evidence="7" type="primary">ilvB_1</name>
    <name evidence="7" type="ORF">KB13_578</name>
</gene>
<dbReference type="STRING" id="314607.KB13_578"/>
<dbReference type="GO" id="GO:0050660">
    <property type="term" value="F:flavin adenine dinucleotide binding"/>
    <property type="evidence" value="ECO:0007669"/>
    <property type="project" value="TreeGrafter"/>
</dbReference>
<name>B6BTI0_9PROT</name>
<feature type="domain" description="Thiamine pyrophosphate enzyme N-terminal TPP-binding" evidence="6">
    <location>
        <begin position="1"/>
        <end position="106"/>
    </location>
</feature>
<proteinExistence type="inferred from homology"/>
<comment type="similarity">
    <text evidence="1 3">Belongs to the TPP enzyme family.</text>
</comment>
<dbReference type="Pfam" id="PF02775">
    <property type="entry name" value="TPP_enzyme_C"/>
    <property type="match status" value="1"/>
</dbReference>
<dbReference type="SUPFAM" id="SSF52518">
    <property type="entry name" value="Thiamin diphosphate-binding fold (THDP-binding)"/>
    <property type="match status" value="2"/>
</dbReference>
<dbReference type="InterPro" id="IPR011766">
    <property type="entry name" value="TPP_enzyme_TPP-bd"/>
</dbReference>
<dbReference type="Pfam" id="PF02776">
    <property type="entry name" value="TPP_enzyme_N"/>
    <property type="match status" value="1"/>
</dbReference>
<dbReference type="CDD" id="cd07035">
    <property type="entry name" value="TPP_PYR_POX_like"/>
    <property type="match status" value="1"/>
</dbReference>
<keyword evidence="8" id="KW-1185">Reference proteome</keyword>
<dbReference type="eggNOG" id="COG0028">
    <property type="taxonomic scope" value="Bacteria"/>
</dbReference>
<dbReference type="Pfam" id="PF00205">
    <property type="entry name" value="TPP_enzyme_M"/>
    <property type="match status" value="1"/>
</dbReference>
<dbReference type="Gene3D" id="3.40.50.1220">
    <property type="entry name" value="TPP-binding domain"/>
    <property type="match status" value="1"/>
</dbReference>
<reference evidence="8" key="1">
    <citation type="journal article" date="2012" name="Stand. Genomic Sci.">
        <title>Genome sequence of strain HIMB624, a cultured representative from the OM43 clade of marine Betaproteobacteria.</title>
        <authorList>
            <person name="Huggett M.J."/>
            <person name="Hayakawa D.H."/>
            <person name="Rappe M.S."/>
        </authorList>
    </citation>
    <scope>NUCLEOTIDE SEQUENCE [LARGE SCALE GENOMIC DNA]</scope>
    <source>
        <strain evidence="8">KB13</strain>
    </source>
</reference>
<dbReference type="InterPro" id="IPR029061">
    <property type="entry name" value="THDP-binding"/>
</dbReference>
<keyword evidence="2 3" id="KW-0786">Thiamine pyrophosphate</keyword>
<dbReference type="GO" id="GO:0009097">
    <property type="term" value="P:isoleucine biosynthetic process"/>
    <property type="evidence" value="ECO:0007669"/>
    <property type="project" value="TreeGrafter"/>
</dbReference>
<dbReference type="InterPro" id="IPR012000">
    <property type="entry name" value="Thiamin_PyroP_enz_cen_dom"/>
</dbReference>
<dbReference type="HOGENOM" id="CLU_013748_1_3_4"/>
<dbReference type="PANTHER" id="PTHR18968:SF142">
    <property type="entry name" value="ACETOLACTATE SYNTHASE"/>
    <property type="match status" value="1"/>
</dbReference>
<evidence type="ECO:0000256" key="1">
    <source>
        <dbReference type="ARBA" id="ARBA00007812"/>
    </source>
</evidence>
<dbReference type="CDD" id="cd00568">
    <property type="entry name" value="TPP_enzymes"/>
    <property type="match status" value="1"/>
</dbReference>
<dbReference type="EC" id="2.2.1.6" evidence="7"/>
<evidence type="ECO:0000259" key="6">
    <source>
        <dbReference type="Pfam" id="PF02776"/>
    </source>
</evidence>
<dbReference type="AlphaFoldDB" id="B6BTI0"/>
<dbReference type="InterPro" id="IPR012001">
    <property type="entry name" value="Thiamin_PyroP_enz_TPP-bd_dom"/>
</dbReference>
<evidence type="ECO:0000256" key="2">
    <source>
        <dbReference type="ARBA" id="ARBA00023052"/>
    </source>
</evidence>
<sequence length="611" mass="68372">MRVSDYIAQFFEEHNIKKVFGIVGAGNAQIFDSISQLNYTEIIYVHHEQAAVMAAGAFYRASGKISAALLTTGGGSTNGITGVVSAWMDSIPLIVISGNENSKFTKNSNPLRIWGVQGYDSTKMVSDVTKWTYRVDDSLKIKSALQYGMHQALHGRKGPVWIDVPMNIQSSMFSDNDKKINKCFLNKNNIFKNKHSNLNSGVKKSLSLIQKSRRPLLLLGAGLRNFQKQNKLISLLDKINIPFVLSWQASDLIKTDHSLNFGRPGVYGQRYSNFIIQNTDCLICVGTRLAIPQIGYDINEFAREASIVQVDIDPNELDKYFNNIDVTVLSDANDFLNKLSASIKVNNFSTWKNFCNKMKNKYPILGKEHRDPVGKDGKKYINSYRFMVHLENFFANDQIIVTDMGTALLSGHQIIKLKSRQRMFTSTGLGEMGYGLPAAIGAALANKNKDILCLNCDGGMMLNLQELQTIKHYNLSIKIIIFNNDGYLMIKHTQNNLFNGRYVGVNKKTGVSCPDFGKLAKAFGFPAFKINKVSEIDRKLTKVFQTSGPVICEIMMHPEQMFYPKLSVAKDEKGILVSPPLEDLSPLVEKDDLEDSMLIPIHAKSSKIRNS</sequence>
<evidence type="ECO:0000259" key="5">
    <source>
        <dbReference type="Pfam" id="PF02775"/>
    </source>
</evidence>
<dbReference type="GO" id="GO:0000287">
    <property type="term" value="F:magnesium ion binding"/>
    <property type="evidence" value="ECO:0007669"/>
    <property type="project" value="InterPro"/>
</dbReference>
<keyword evidence="7" id="KW-0808">Transferase</keyword>
<evidence type="ECO:0000313" key="8">
    <source>
        <dbReference type="Proteomes" id="UP000004188"/>
    </source>
</evidence>
<dbReference type="Proteomes" id="UP000004188">
    <property type="component" value="Unassembled WGS sequence"/>
</dbReference>
<dbReference type="PANTHER" id="PTHR18968">
    <property type="entry name" value="THIAMINE PYROPHOSPHATE ENZYMES"/>
    <property type="match status" value="1"/>
</dbReference>
<evidence type="ECO:0000256" key="3">
    <source>
        <dbReference type="RuleBase" id="RU362132"/>
    </source>
</evidence>
<evidence type="ECO:0000313" key="7">
    <source>
        <dbReference type="EMBL" id="EDZ64446.1"/>
    </source>
</evidence>
<dbReference type="GO" id="GO:0030976">
    <property type="term" value="F:thiamine pyrophosphate binding"/>
    <property type="evidence" value="ECO:0007669"/>
    <property type="project" value="InterPro"/>
</dbReference>
<protein>
    <submittedName>
        <fullName evidence="7">Acetolactate synthase</fullName>
        <ecNumber evidence="7">2.2.1.6</ecNumber>
    </submittedName>
</protein>
<evidence type="ECO:0000259" key="4">
    <source>
        <dbReference type="Pfam" id="PF00205"/>
    </source>
</evidence>
<accession>B6BTI0</accession>
<feature type="domain" description="Thiamine pyrophosphate enzyme TPP-binding" evidence="5">
    <location>
        <begin position="403"/>
        <end position="554"/>
    </location>
</feature>
<dbReference type="SUPFAM" id="SSF52467">
    <property type="entry name" value="DHS-like NAD/FAD-binding domain"/>
    <property type="match status" value="1"/>
</dbReference>
<feature type="domain" description="Thiamine pyrophosphate enzyme central" evidence="4">
    <location>
        <begin position="203"/>
        <end position="339"/>
    </location>
</feature>
<dbReference type="EMBL" id="DS995299">
    <property type="protein sequence ID" value="EDZ64446.1"/>
    <property type="molecule type" value="Genomic_DNA"/>
</dbReference>
<dbReference type="InterPro" id="IPR029035">
    <property type="entry name" value="DHS-like_NAD/FAD-binding_dom"/>
</dbReference>
<organism evidence="7 8">
    <name type="scientific">beta proteobacterium KB13</name>
    <dbReference type="NCBI Taxonomy" id="314607"/>
    <lineage>
        <taxon>Bacteria</taxon>
        <taxon>Pseudomonadati</taxon>
        <taxon>Pseudomonadota</taxon>
        <taxon>Betaproteobacteria</taxon>
        <taxon>Nitrosomonadales</taxon>
        <taxon>OM43 clade</taxon>
    </lineage>
</organism>